<gene>
    <name evidence="1" type="ORF">L1987_00387</name>
</gene>
<evidence type="ECO:0000313" key="1">
    <source>
        <dbReference type="EMBL" id="KAI3826340.1"/>
    </source>
</evidence>
<keyword evidence="2" id="KW-1185">Reference proteome</keyword>
<evidence type="ECO:0000313" key="2">
    <source>
        <dbReference type="Proteomes" id="UP001056120"/>
    </source>
</evidence>
<reference evidence="1 2" key="2">
    <citation type="journal article" date="2022" name="Mol. Ecol. Resour.">
        <title>The genomes of chicory, endive, great burdock and yacon provide insights into Asteraceae paleo-polyploidization history and plant inulin production.</title>
        <authorList>
            <person name="Fan W."/>
            <person name="Wang S."/>
            <person name="Wang H."/>
            <person name="Wang A."/>
            <person name="Jiang F."/>
            <person name="Liu H."/>
            <person name="Zhao H."/>
            <person name="Xu D."/>
            <person name="Zhang Y."/>
        </authorList>
    </citation>
    <scope>NUCLEOTIDE SEQUENCE [LARGE SCALE GENOMIC DNA]</scope>
    <source>
        <strain evidence="2">cv. Yunnan</strain>
        <tissue evidence="1">Leaves</tissue>
    </source>
</reference>
<dbReference type="Proteomes" id="UP001056120">
    <property type="component" value="Linkage Group LG01"/>
</dbReference>
<accession>A0ACB9K2B6</accession>
<reference evidence="2" key="1">
    <citation type="journal article" date="2022" name="Mol. Ecol. Resour.">
        <title>The genomes of chicory, endive, great burdock and yacon provide insights into Asteraceae palaeo-polyploidization history and plant inulin production.</title>
        <authorList>
            <person name="Fan W."/>
            <person name="Wang S."/>
            <person name="Wang H."/>
            <person name="Wang A."/>
            <person name="Jiang F."/>
            <person name="Liu H."/>
            <person name="Zhao H."/>
            <person name="Xu D."/>
            <person name="Zhang Y."/>
        </authorList>
    </citation>
    <scope>NUCLEOTIDE SEQUENCE [LARGE SCALE GENOMIC DNA]</scope>
    <source>
        <strain evidence="2">cv. Yunnan</strain>
    </source>
</reference>
<sequence>MIGTYGGKSVDDADTYFGNNKQAGKARGFPDNNVLKIFDPEKEKTSNVGYCVFVDIEHALDPSLAEVTSVNARDLLLLQPDCGEQALSLVETIIRSGPVVVVVDSGLRMKLKGWWSIVRLYADIGWYNIFDADKSLVDVSFCG</sequence>
<comment type="caution">
    <text evidence="1">The sequence shown here is derived from an EMBL/GenBank/DDBJ whole genome shotgun (WGS) entry which is preliminary data.</text>
</comment>
<organism evidence="1 2">
    <name type="scientific">Smallanthus sonchifolius</name>
    <dbReference type="NCBI Taxonomy" id="185202"/>
    <lineage>
        <taxon>Eukaryota</taxon>
        <taxon>Viridiplantae</taxon>
        <taxon>Streptophyta</taxon>
        <taxon>Embryophyta</taxon>
        <taxon>Tracheophyta</taxon>
        <taxon>Spermatophyta</taxon>
        <taxon>Magnoliopsida</taxon>
        <taxon>eudicotyledons</taxon>
        <taxon>Gunneridae</taxon>
        <taxon>Pentapetalae</taxon>
        <taxon>asterids</taxon>
        <taxon>campanulids</taxon>
        <taxon>Asterales</taxon>
        <taxon>Asteraceae</taxon>
        <taxon>Asteroideae</taxon>
        <taxon>Heliantheae alliance</taxon>
        <taxon>Millerieae</taxon>
        <taxon>Smallanthus</taxon>
    </lineage>
</organism>
<proteinExistence type="predicted"/>
<dbReference type="EMBL" id="CM042018">
    <property type="protein sequence ID" value="KAI3826340.1"/>
    <property type="molecule type" value="Genomic_DNA"/>
</dbReference>
<protein>
    <submittedName>
        <fullName evidence="1">Uncharacterized protein</fullName>
    </submittedName>
</protein>
<name>A0ACB9K2B6_9ASTR</name>